<feature type="transmembrane region" description="Helical" evidence="1">
    <location>
        <begin position="33"/>
        <end position="53"/>
    </location>
</feature>
<evidence type="ECO:0000256" key="1">
    <source>
        <dbReference type="SAM" id="Phobius"/>
    </source>
</evidence>
<sequence length="172" mass="18963">MIGNSSSGSCNTTDPGSDFTFRLDSLLQQYNSLLWVILLPVQSVTIMNNVCFYDGRRLITRGTSDEPSLNYLHYNLSCRFVGECLLDSSCSTTPIGTTVGRGNRRTNIPCRCILNNISAFADDSIKSLIIGLKLLGNRRSKAPEVFCPTPTLVTSSTVTPKTLYLIWKGKKL</sequence>
<proteinExistence type="predicted"/>
<keyword evidence="3" id="KW-1185">Reference proteome</keyword>
<dbReference type="AlphaFoldDB" id="A0A9W8U2W4"/>
<dbReference type="EMBL" id="JANVFU010000001">
    <property type="protein sequence ID" value="KAJ3750502.1"/>
    <property type="molecule type" value="Genomic_DNA"/>
</dbReference>
<keyword evidence="1" id="KW-0812">Transmembrane</keyword>
<protein>
    <submittedName>
        <fullName evidence="2">Uncharacterized protein</fullName>
    </submittedName>
</protein>
<accession>A0A9W8U2W4</accession>
<dbReference type="Proteomes" id="UP001142393">
    <property type="component" value="Unassembled WGS sequence"/>
</dbReference>
<evidence type="ECO:0000313" key="3">
    <source>
        <dbReference type="Proteomes" id="UP001142393"/>
    </source>
</evidence>
<comment type="caution">
    <text evidence="2">The sequence shown here is derived from an EMBL/GenBank/DDBJ whole genome shotgun (WGS) entry which is preliminary data.</text>
</comment>
<keyword evidence="1" id="KW-0472">Membrane</keyword>
<evidence type="ECO:0000313" key="2">
    <source>
        <dbReference type="EMBL" id="KAJ3750502.1"/>
    </source>
</evidence>
<name>A0A9W8U2W4_9AGAR</name>
<gene>
    <name evidence="2" type="ORF">DFH05DRAFT_1467512</name>
</gene>
<reference evidence="2 3" key="1">
    <citation type="journal article" date="2023" name="Proc. Natl. Acad. Sci. U.S.A.">
        <title>A global phylogenomic analysis of the shiitake genus Lentinula.</title>
        <authorList>
            <person name="Sierra-Patev S."/>
            <person name="Min B."/>
            <person name="Naranjo-Ortiz M."/>
            <person name="Looney B."/>
            <person name="Konkel Z."/>
            <person name="Slot J.C."/>
            <person name="Sakamoto Y."/>
            <person name="Steenwyk J.L."/>
            <person name="Rokas A."/>
            <person name="Carro J."/>
            <person name="Camarero S."/>
            <person name="Ferreira P."/>
            <person name="Molpeceres G."/>
            <person name="Ruiz-Duenas F.J."/>
            <person name="Serrano A."/>
            <person name="Henrissat B."/>
            <person name="Drula E."/>
            <person name="Hughes K.W."/>
            <person name="Mata J.L."/>
            <person name="Ishikawa N.K."/>
            <person name="Vargas-Isla R."/>
            <person name="Ushijima S."/>
            <person name="Smith C.A."/>
            <person name="Donoghue J."/>
            <person name="Ahrendt S."/>
            <person name="Andreopoulos W."/>
            <person name="He G."/>
            <person name="LaButti K."/>
            <person name="Lipzen A."/>
            <person name="Ng V."/>
            <person name="Riley R."/>
            <person name="Sandor L."/>
            <person name="Barry K."/>
            <person name="Martinez A.T."/>
            <person name="Xiao Y."/>
            <person name="Gibbons J.G."/>
            <person name="Terashima K."/>
            <person name="Grigoriev I.V."/>
            <person name="Hibbett D."/>
        </authorList>
    </citation>
    <scope>NUCLEOTIDE SEQUENCE [LARGE SCALE GENOMIC DNA]</scope>
    <source>
        <strain evidence="2 3">TFB7810</strain>
    </source>
</reference>
<keyword evidence="1" id="KW-1133">Transmembrane helix</keyword>
<organism evidence="2 3">
    <name type="scientific">Lentinula detonsa</name>
    <dbReference type="NCBI Taxonomy" id="2804962"/>
    <lineage>
        <taxon>Eukaryota</taxon>
        <taxon>Fungi</taxon>
        <taxon>Dikarya</taxon>
        <taxon>Basidiomycota</taxon>
        <taxon>Agaricomycotina</taxon>
        <taxon>Agaricomycetes</taxon>
        <taxon>Agaricomycetidae</taxon>
        <taxon>Agaricales</taxon>
        <taxon>Marasmiineae</taxon>
        <taxon>Omphalotaceae</taxon>
        <taxon>Lentinula</taxon>
    </lineage>
</organism>